<feature type="compositionally biased region" description="Basic and acidic residues" evidence="1">
    <location>
        <begin position="40"/>
        <end position="67"/>
    </location>
</feature>
<sequence length="266" mass="28938">MSRQGKQGRIWLGIAGVILFVGAVALGYHLVKPVQSQTKSAEHTTKQKTKQKEQKFSSASSDKDRSVKGSSSSSSKAATKQAANKQQPIEGTRFTSSQQKRISQAFLKWAGQRAEIGNMAVSDWYFDHGTAGQGDWYANTPDGPVQVQNFGHPGPKAFNIHALGVCVFYTDQAGRTGVQDLYPGSFAENYTANVNPQYPVVKYLLGDNGIVYELRIDNGGRASTNSGFGEYDDQGQVGSQLPDASFKVSDDHAAQVELKELIKQVR</sequence>
<feature type="compositionally biased region" description="Low complexity" evidence="1">
    <location>
        <begin position="68"/>
        <end position="83"/>
    </location>
</feature>
<keyword evidence="2" id="KW-1133">Transmembrane helix</keyword>
<dbReference type="eggNOG" id="ENOG5032S2A">
    <property type="taxonomic scope" value="Bacteria"/>
</dbReference>
<accession>A0A0R2G5F6</accession>
<dbReference type="InParanoid" id="A0A0R2G5F6"/>
<keyword evidence="2" id="KW-0472">Membrane</keyword>
<evidence type="ECO:0000256" key="1">
    <source>
        <dbReference type="SAM" id="MobiDB-lite"/>
    </source>
</evidence>
<feature type="transmembrane region" description="Helical" evidence="2">
    <location>
        <begin position="12"/>
        <end position="31"/>
    </location>
</feature>
<dbReference type="AlphaFoldDB" id="A0A0R2G5F6"/>
<dbReference type="EMBL" id="JQAX01000002">
    <property type="protein sequence ID" value="KRN32476.1"/>
    <property type="molecule type" value="Genomic_DNA"/>
</dbReference>
<organism evidence="3 4">
    <name type="scientific">Weissella halotolerans DSM 20190</name>
    <dbReference type="NCBI Taxonomy" id="1123500"/>
    <lineage>
        <taxon>Bacteria</taxon>
        <taxon>Bacillati</taxon>
        <taxon>Bacillota</taxon>
        <taxon>Bacilli</taxon>
        <taxon>Lactobacillales</taxon>
        <taxon>Lactobacillaceae</taxon>
        <taxon>Weissella</taxon>
    </lineage>
</organism>
<name>A0A0R2G5F6_9LACO</name>
<proteinExistence type="predicted"/>
<feature type="region of interest" description="Disordered" evidence="1">
    <location>
        <begin position="35"/>
        <end position="97"/>
    </location>
</feature>
<reference evidence="3 4" key="1">
    <citation type="journal article" date="2015" name="Genome Announc.">
        <title>Expanding the biotechnology potential of lactobacilli through comparative genomics of 213 strains and associated genera.</title>
        <authorList>
            <person name="Sun Z."/>
            <person name="Harris H.M."/>
            <person name="McCann A."/>
            <person name="Guo C."/>
            <person name="Argimon S."/>
            <person name="Zhang W."/>
            <person name="Yang X."/>
            <person name="Jeffery I.B."/>
            <person name="Cooney J.C."/>
            <person name="Kagawa T.F."/>
            <person name="Liu W."/>
            <person name="Song Y."/>
            <person name="Salvetti E."/>
            <person name="Wrobel A."/>
            <person name="Rasinkangas P."/>
            <person name="Parkhill J."/>
            <person name="Rea M.C."/>
            <person name="O'Sullivan O."/>
            <person name="Ritari J."/>
            <person name="Douillard F.P."/>
            <person name="Paul Ross R."/>
            <person name="Yang R."/>
            <person name="Briner A.E."/>
            <person name="Felis G.E."/>
            <person name="de Vos W.M."/>
            <person name="Barrangou R."/>
            <person name="Klaenhammer T.R."/>
            <person name="Caufield P.W."/>
            <person name="Cui Y."/>
            <person name="Zhang H."/>
            <person name="O'Toole P.W."/>
        </authorList>
    </citation>
    <scope>NUCLEOTIDE SEQUENCE [LARGE SCALE GENOMIC DNA]</scope>
    <source>
        <strain evidence="3 4">DSM 20190</strain>
    </source>
</reference>
<keyword evidence="2" id="KW-0812">Transmembrane</keyword>
<dbReference type="OrthoDB" id="2418342at2"/>
<protein>
    <submittedName>
        <fullName evidence="3">Lipoprotein</fullName>
    </submittedName>
</protein>
<dbReference type="PATRIC" id="fig|1123500.6.peg.836"/>
<dbReference type="RefSeq" id="WP_022791376.1">
    <property type="nucleotide sequence ID" value="NZ_ATUU01000002.1"/>
</dbReference>
<gene>
    <name evidence="3" type="ORF">IV68_GL000830</name>
</gene>
<dbReference type="Proteomes" id="UP000051296">
    <property type="component" value="Unassembled WGS sequence"/>
</dbReference>
<comment type="caution">
    <text evidence="3">The sequence shown here is derived from an EMBL/GenBank/DDBJ whole genome shotgun (WGS) entry which is preliminary data.</text>
</comment>
<feature type="compositionally biased region" description="Polar residues" evidence="1">
    <location>
        <begin position="84"/>
        <end position="97"/>
    </location>
</feature>
<evidence type="ECO:0000256" key="2">
    <source>
        <dbReference type="SAM" id="Phobius"/>
    </source>
</evidence>
<evidence type="ECO:0000313" key="3">
    <source>
        <dbReference type="EMBL" id="KRN32476.1"/>
    </source>
</evidence>
<keyword evidence="3" id="KW-0449">Lipoprotein</keyword>
<keyword evidence="4" id="KW-1185">Reference proteome</keyword>
<evidence type="ECO:0000313" key="4">
    <source>
        <dbReference type="Proteomes" id="UP000051296"/>
    </source>
</evidence>